<dbReference type="GO" id="GO:0003700">
    <property type="term" value="F:DNA-binding transcription factor activity"/>
    <property type="evidence" value="ECO:0007669"/>
    <property type="project" value="InterPro"/>
</dbReference>
<keyword evidence="5" id="KW-0256">Endoplasmic reticulum</keyword>
<evidence type="ECO:0000256" key="2">
    <source>
        <dbReference type="ARBA" id="ARBA00004389"/>
    </source>
</evidence>
<dbReference type="AlphaFoldDB" id="A0AAV5KW46"/>
<dbReference type="EMBL" id="BPVZ01000081">
    <property type="protein sequence ID" value="GKV28909.1"/>
    <property type="molecule type" value="Genomic_DNA"/>
</dbReference>
<evidence type="ECO:0000256" key="4">
    <source>
        <dbReference type="ARBA" id="ARBA00022692"/>
    </source>
</evidence>
<feature type="compositionally biased region" description="Polar residues" evidence="14">
    <location>
        <begin position="171"/>
        <end position="190"/>
    </location>
</feature>
<keyword evidence="8" id="KW-0238">DNA-binding</keyword>
<evidence type="ECO:0000313" key="18">
    <source>
        <dbReference type="Proteomes" id="UP001054252"/>
    </source>
</evidence>
<comment type="caution">
    <text evidence="17">The sequence shown here is derived from an EMBL/GenBank/DDBJ whole genome shotgun (WGS) entry which is preliminary data.</text>
</comment>
<evidence type="ECO:0000256" key="7">
    <source>
        <dbReference type="ARBA" id="ARBA00023015"/>
    </source>
</evidence>
<comment type="subunit">
    <text evidence="13">Interacts with BZIP28.</text>
</comment>
<feature type="compositionally biased region" description="Low complexity" evidence="14">
    <location>
        <begin position="619"/>
        <end position="631"/>
    </location>
</feature>
<feature type="compositionally biased region" description="Basic and acidic residues" evidence="14">
    <location>
        <begin position="320"/>
        <end position="331"/>
    </location>
</feature>
<dbReference type="Pfam" id="PF00170">
    <property type="entry name" value="bZIP_1"/>
    <property type="match status" value="1"/>
</dbReference>
<feature type="domain" description="BZIP" evidence="16">
    <location>
        <begin position="197"/>
        <end position="257"/>
    </location>
</feature>
<dbReference type="SMART" id="SM00338">
    <property type="entry name" value="BRLZ"/>
    <property type="match status" value="1"/>
</dbReference>
<feature type="region of interest" description="Disordered" evidence="14">
    <location>
        <begin position="309"/>
        <end position="331"/>
    </location>
</feature>
<dbReference type="Proteomes" id="UP001054252">
    <property type="component" value="Unassembled WGS sequence"/>
</dbReference>
<feature type="region of interest" description="Disordered" evidence="14">
    <location>
        <begin position="477"/>
        <end position="519"/>
    </location>
</feature>
<dbReference type="GO" id="GO:0003677">
    <property type="term" value="F:DNA binding"/>
    <property type="evidence" value="ECO:0007669"/>
    <property type="project" value="UniProtKB-KW"/>
</dbReference>
<dbReference type="SUPFAM" id="SSF57959">
    <property type="entry name" value="Leucine zipper domain"/>
    <property type="match status" value="1"/>
</dbReference>
<evidence type="ECO:0000256" key="1">
    <source>
        <dbReference type="ARBA" id="ARBA00004123"/>
    </source>
</evidence>
<evidence type="ECO:0000256" key="8">
    <source>
        <dbReference type="ARBA" id="ARBA00023125"/>
    </source>
</evidence>
<feature type="compositionally biased region" description="Basic and acidic residues" evidence="14">
    <location>
        <begin position="477"/>
        <end position="517"/>
    </location>
</feature>
<dbReference type="Gene3D" id="1.20.5.170">
    <property type="match status" value="1"/>
</dbReference>
<feature type="transmembrane region" description="Helical" evidence="15">
    <location>
        <begin position="334"/>
        <end position="356"/>
    </location>
</feature>
<comment type="subcellular location">
    <subcellularLocation>
        <location evidence="2">Endoplasmic reticulum membrane</location>
        <topology evidence="2">Single-pass membrane protein</topology>
    </subcellularLocation>
    <subcellularLocation>
        <location evidence="1">Nucleus</location>
    </subcellularLocation>
</comment>
<evidence type="ECO:0000256" key="14">
    <source>
        <dbReference type="SAM" id="MobiDB-lite"/>
    </source>
</evidence>
<evidence type="ECO:0000256" key="11">
    <source>
        <dbReference type="ARBA" id="ARBA00023180"/>
    </source>
</evidence>
<accession>A0AAV5KW46</accession>
<proteinExistence type="inferred from homology"/>
<evidence type="ECO:0000256" key="9">
    <source>
        <dbReference type="ARBA" id="ARBA00023136"/>
    </source>
</evidence>
<feature type="region of interest" description="Disordered" evidence="14">
    <location>
        <begin position="89"/>
        <end position="197"/>
    </location>
</feature>
<protein>
    <recommendedName>
        <fullName evidence="16">BZIP domain-containing protein</fullName>
    </recommendedName>
</protein>
<dbReference type="PANTHER" id="PTHR47416:SF3">
    <property type="entry name" value="BZIP TRANSCRIPTION FACTOR 17-RELATED"/>
    <property type="match status" value="1"/>
</dbReference>
<reference evidence="17 18" key="1">
    <citation type="journal article" date="2021" name="Commun. Biol.">
        <title>The genome of Shorea leprosula (Dipterocarpaceae) highlights the ecological relevance of drought in aseasonal tropical rainforests.</title>
        <authorList>
            <person name="Ng K.K.S."/>
            <person name="Kobayashi M.J."/>
            <person name="Fawcett J.A."/>
            <person name="Hatakeyama M."/>
            <person name="Paape T."/>
            <person name="Ng C.H."/>
            <person name="Ang C.C."/>
            <person name="Tnah L.H."/>
            <person name="Lee C.T."/>
            <person name="Nishiyama T."/>
            <person name="Sese J."/>
            <person name="O'Brien M.J."/>
            <person name="Copetti D."/>
            <person name="Mohd Noor M.I."/>
            <person name="Ong R.C."/>
            <person name="Putra M."/>
            <person name="Sireger I.Z."/>
            <person name="Indrioko S."/>
            <person name="Kosugi Y."/>
            <person name="Izuno A."/>
            <person name="Isagi Y."/>
            <person name="Lee S.L."/>
            <person name="Shimizu K.K."/>
        </authorList>
    </citation>
    <scope>NUCLEOTIDE SEQUENCE [LARGE SCALE GENOMIC DNA]</scope>
    <source>
        <strain evidence="17">214</strain>
    </source>
</reference>
<feature type="region of interest" description="Disordered" evidence="14">
    <location>
        <begin position="400"/>
        <end position="440"/>
    </location>
</feature>
<keyword evidence="7" id="KW-0805">Transcription regulation</keyword>
<evidence type="ECO:0000256" key="10">
    <source>
        <dbReference type="ARBA" id="ARBA00023163"/>
    </source>
</evidence>
<keyword evidence="18" id="KW-1185">Reference proteome</keyword>
<evidence type="ECO:0000256" key="6">
    <source>
        <dbReference type="ARBA" id="ARBA00022989"/>
    </source>
</evidence>
<feature type="compositionally biased region" description="Low complexity" evidence="14">
    <location>
        <begin position="122"/>
        <end position="132"/>
    </location>
</feature>
<evidence type="ECO:0000259" key="16">
    <source>
        <dbReference type="PROSITE" id="PS50217"/>
    </source>
</evidence>
<gene>
    <name evidence="17" type="ORF">SLEP1_g37896</name>
</gene>
<dbReference type="InterPro" id="IPR046347">
    <property type="entry name" value="bZIP_sf"/>
</dbReference>
<keyword evidence="12" id="KW-0539">Nucleus</keyword>
<dbReference type="GO" id="GO:0006950">
    <property type="term" value="P:response to stress"/>
    <property type="evidence" value="ECO:0007669"/>
    <property type="project" value="UniProtKB-ARBA"/>
</dbReference>
<dbReference type="CDD" id="cd14704">
    <property type="entry name" value="bZIP_HY5-like"/>
    <property type="match status" value="1"/>
</dbReference>
<evidence type="ECO:0000256" key="13">
    <source>
        <dbReference type="ARBA" id="ARBA00065888"/>
    </source>
</evidence>
<evidence type="ECO:0000256" key="5">
    <source>
        <dbReference type="ARBA" id="ARBA00022824"/>
    </source>
</evidence>
<dbReference type="PANTHER" id="PTHR47416">
    <property type="entry name" value="BASIC-LEUCINE ZIPPER TRANSCRIPTION FACTOR F-RELATED"/>
    <property type="match status" value="1"/>
</dbReference>
<keyword evidence="6 15" id="KW-1133">Transmembrane helix</keyword>
<keyword evidence="11" id="KW-0325">Glycoprotein</keyword>
<comment type="similarity">
    <text evidence="3">Belongs to the bZIP family.</text>
</comment>
<feature type="compositionally biased region" description="Basic and acidic residues" evidence="14">
    <location>
        <begin position="407"/>
        <end position="437"/>
    </location>
</feature>
<evidence type="ECO:0000256" key="3">
    <source>
        <dbReference type="ARBA" id="ARBA00007163"/>
    </source>
</evidence>
<evidence type="ECO:0000256" key="15">
    <source>
        <dbReference type="SAM" id="Phobius"/>
    </source>
</evidence>
<evidence type="ECO:0000256" key="12">
    <source>
        <dbReference type="ARBA" id="ARBA00023242"/>
    </source>
</evidence>
<keyword evidence="9 15" id="KW-0472">Membrane</keyword>
<dbReference type="PROSITE" id="PS50217">
    <property type="entry name" value="BZIP"/>
    <property type="match status" value="1"/>
</dbReference>
<keyword evidence="10" id="KW-0804">Transcription</keyword>
<evidence type="ECO:0000313" key="17">
    <source>
        <dbReference type="EMBL" id="GKV28909.1"/>
    </source>
</evidence>
<sequence length="728" mass="78327">MADIEAPPDPNLTAELESLAATPMDPLFFSAPDSIPDGDLGFPLDDNGDFNLTFDEFDDLYFPLGSENFVIPDSGSPLGNFGDFTTESGSSAISGDRGPVDVDKYLKCSSPESGSCDRPDSSRVSSQGSGVSDAMNAASPDSGNTVVEQKIKVEETGNPRVSKRKKENEDISTSKCRRSSLQVENASESTLALGEEEEKRKARLMRNRESAQLSRQRKKHYVEELEDKVRNMHSTITDLNSKIAYFMAENVSLRQQLGGGGAAGGAGMCPPQPMYPPMAPVPYPWVPCPPYVMKPQGSQVPLVPIPRLKAQQPAPAPKAKKTENKKSEGKTKKVASVSFLGLLFFVLLFGGLVPMVNVKYGGIRDGVSDRSGSVRNGFYDSHRGRVLQVSGHLNVSDESRPIGYSRGKLDNSHNVAFERDHGGGSEDRVPGSDEFRNPDNVSEPLGASLYVWRNDKLVKIDGNLIIHSVLASEKAIASREASEIKSKKEASGIKSEKEGSEIKSEKEGSEIKSKRETGLAVPRDFSPALAIPDARGDGVEHPHVYRNPTERQKALSSGSADALKDHFQSSAADGTMQQWFHEGLAGPMLSSGMCTEVFHLDVSPKPGAIVPASSVASSTKQNQNNTQVNKGQNRRTLRGLPVPVPGSNLNNSGHGGNSQKENFQGNKTASSMVVSVLVDPREGGDGDADSVIKPKSLSKIFVVVLTDSVKYVTYSCVLPRSGPHLVTT</sequence>
<dbReference type="FunFam" id="1.20.5.170:FF:000085">
    <property type="entry name" value="bZIP transcription factor 49"/>
    <property type="match status" value="1"/>
</dbReference>
<name>A0AAV5KW46_9ROSI</name>
<keyword evidence="4 15" id="KW-0812">Transmembrane</keyword>
<dbReference type="GO" id="GO:0005634">
    <property type="term" value="C:nucleus"/>
    <property type="evidence" value="ECO:0007669"/>
    <property type="project" value="UniProtKB-SubCell"/>
</dbReference>
<organism evidence="17 18">
    <name type="scientific">Rubroshorea leprosula</name>
    <dbReference type="NCBI Taxonomy" id="152421"/>
    <lineage>
        <taxon>Eukaryota</taxon>
        <taxon>Viridiplantae</taxon>
        <taxon>Streptophyta</taxon>
        <taxon>Embryophyta</taxon>
        <taxon>Tracheophyta</taxon>
        <taxon>Spermatophyta</taxon>
        <taxon>Magnoliopsida</taxon>
        <taxon>eudicotyledons</taxon>
        <taxon>Gunneridae</taxon>
        <taxon>Pentapetalae</taxon>
        <taxon>rosids</taxon>
        <taxon>malvids</taxon>
        <taxon>Malvales</taxon>
        <taxon>Dipterocarpaceae</taxon>
        <taxon>Rubroshorea</taxon>
    </lineage>
</organism>
<dbReference type="GO" id="GO:0005789">
    <property type="term" value="C:endoplasmic reticulum membrane"/>
    <property type="evidence" value="ECO:0007669"/>
    <property type="project" value="UniProtKB-SubCell"/>
</dbReference>
<dbReference type="InterPro" id="IPR004827">
    <property type="entry name" value="bZIP"/>
</dbReference>
<feature type="region of interest" description="Disordered" evidence="14">
    <location>
        <begin position="612"/>
        <end position="664"/>
    </location>
</feature>